<evidence type="ECO:0000259" key="2">
    <source>
        <dbReference type="Pfam" id="PF01636"/>
    </source>
</evidence>
<evidence type="ECO:0000313" key="4">
    <source>
        <dbReference type="Proteomes" id="UP001500603"/>
    </source>
</evidence>
<reference evidence="4" key="1">
    <citation type="journal article" date="2019" name="Int. J. Syst. Evol. Microbiol.">
        <title>The Global Catalogue of Microorganisms (GCM) 10K type strain sequencing project: providing services to taxonomists for standard genome sequencing and annotation.</title>
        <authorList>
            <consortium name="The Broad Institute Genomics Platform"/>
            <consortium name="The Broad Institute Genome Sequencing Center for Infectious Disease"/>
            <person name="Wu L."/>
            <person name="Ma J."/>
        </authorList>
    </citation>
    <scope>NUCLEOTIDE SEQUENCE [LARGE SCALE GENOMIC DNA]</scope>
    <source>
        <strain evidence="4">JCM 18298</strain>
    </source>
</reference>
<feature type="domain" description="Aminoglycoside phosphotransferase" evidence="2">
    <location>
        <begin position="65"/>
        <end position="302"/>
    </location>
</feature>
<proteinExistence type="predicted"/>
<dbReference type="PANTHER" id="PTHR21310:SF40">
    <property type="entry name" value="AMINOGLYCOSIDE PHOSPHOTRANSFERASE DOMAIN-CONTAINING PROTEIN-RELATED"/>
    <property type="match status" value="1"/>
</dbReference>
<accession>A0ABP9KHN6</accession>
<dbReference type="EMBL" id="BAABJM010000003">
    <property type="protein sequence ID" value="GAA5057451.1"/>
    <property type="molecule type" value="Genomic_DNA"/>
</dbReference>
<dbReference type="InterPro" id="IPR002575">
    <property type="entry name" value="Aminoglycoside_PTrfase"/>
</dbReference>
<dbReference type="PANTHER" id="PTHR21310">
    <property type="entry name" value="AMINOGLYCOSIDE PHOSPHOTRANSFERASE-RELATED-RELATED"/>
    <property type="match status" value="1"/>
</dbReference>
<name>A0ABP9KHN6_9NOCA</name>
<dbReference type="InterPro" id="IPR011009">
    <property type="entry name" value="Kinase-like_dom_sf"/>
</dbReference>
<comment type="caution">
    <text evidence="3">The sequence shown here is derived from an EMBL/GenBank/DDBJ whole genome shotgun (WGS) entry which is preliminary data.</text>
</comment>
<dbReference type="InterPro" id="IPR041726">
    <property type="entry name" value="ACAD10_11_N"/>
</dbReference>
<keyword evidence="4" id="KW-1185">Reference proteome</keyword>
<dbReference type="Gene3D" id="3.90.1200.10">
    <property type="match status" value="1"/>
</dbReference>
<sequence>MAAESDPEQRRQLTTSALDLEDLARRLTPWLGARLGGDDPPRISAPTRPQAGGMSSSSVLLDVSWRVDGQLHRDSYVVRMAPEPGSFPVFETYDLAAQYAVMAGVAAHTDVPIPPLCWLETDAAVLGTPFFVMRRVAGRIPEDNPPYVFLGWLFDATPAERLRLTHETVDVIARIHAIPEPATKFPILVGPGTGSALRRRVDADRAWYRWALADDGYRIPLLERAFDWLEHHWPTDSGPEVLSWGDARPGNIIYDGFTPAAVLDWEMATLGPRELDIAWIVFIHRFFQDLATRFDQPGLPDYLRRDDVVDHYQRITGYTVRELDWYLVHAALRHGIVMARIKRRMIHFGEDTDTPDRDDYVMHRPSLEALLAGTYDWDRPLREQD</sequence>
<gene>
    <name evidence="3" type="ORF">GCM10023318_35810</name>
</gene>
<dbReference type="RefSeq" id="WP_345496667.1">
    <property type="nucleotide sequence ID" value="NZ_BAABJM010000003.1"/>
</dbReference>
<dbReference type="Proteomes" id="UP001500603">
    <property type="component" value="Unassembled WGS sequence"/>
</dbReference>
<dbReference type="SUPFAM" id="SSF56112">
    <property type="entry name" value="Protein kinase-like (PK-like)"/>
    <property type="match status" value="1"/>
</dbReference>
<dbReference type="CDD" id="cd05154">
    <property type="entry name" value="ACAD10_11_N-like"/>
    <property type="match status" value="1"/>
</dbReference>
<dbReference type="InterPro" id="IPR051678">
    <property type="entry name" value="AGP_Transferase"/>
</dbReference>
<feature type="region of interest" description="Disordered" evidence="1">
    <location>
        <begin position="35"/>
        <end position="55"/>
    </location>
</feature>
<protein>
    <submittedName>
        <fullName evidence="3">Phosphotransferase family protein</fullName>
    </submittedName>
</protein>
<organism evidence="3 4">
    <name type="scientific">Nocardia callitridis</name>
    <dbReference type="NCBI Taxonomy" id="648753"/>
    <lineage>
        <taxon>Bacteria</taxon>
        <taxon>Bacillati</taxon>
        <taxon>Actinomycetota</taxon>
        <taxon>Actinomycetes</taxon>
        <taxon>Mycobacteriales</taxon>
        <taxon>Nocardiaceae</taxon>
        <taxon>Nocardia</taxon>
    </lineage>
</organism>
<evidence type="ECO:0000313" key="3">
    <source>
        <dbReference type="EMBL" id="GAA5057451.1"/>
    </source>
</evidence>
<dbReference type="Gene3D" id="3.30.200.20">
    <property type="entry name" value="Phosphorylase Kinase, domain 1"/>
    <property type="match status" value="1"/>
</dbReference>
<dbReference type="Pfam" id="PF01636">
    <property type="entry name" value="APH"/>
    <property type="match status" value="1"/>
</dbReference>
<evidence type="ECO:0000256" key="1">
    <source>
        <dbReference type="SAM" id="MobiDB-lite"/>
    </source>
</evidence>